<accession>A0A382LQ94</accession>
<protein>
    <submittedName>
        <fullName evidence="1">Uncharacterized protein</fullName>
    </submittedName>
</protein>
<reference evidence="1" key="1">
    <citation type="submission" date="2018-05" db="EMBL/GenBank/DDBJ databases">
        <authorList>
            <person name="Lanie J.A."/>
            <person name="Ng W.-L."/>
            <person name="Kazmierczak K.M."/>
            <person name="Andrzejewski T.M."/>
            <person name="Davidsen T.M."/>
            <person name="Wayne K.J."/>
            <person name="Tettelin H."/>
            <person name="Glass J.I."/>
            <person name="Rusch D."/>
            <person name="Podicherti R."/>
            <person name="Tsui H.-C.T."/>
            <person name="Winkler M.E."/>
        </authorList>
    </citation>
    <scope>NUCLEOTIDE SEQUENCE</scope>
</reference>
<sequence length="117" mass="13998">MEMHLLGSFRIIRTGGVILFCLISIDVFATPPVPEWIRSRWVKTFQRETVHEVKDQSLIFHDPKCAPFLCLKQKERRKITWNPDVMRESNQGIQAITRRNYKLREEVRVRWVRMSSD</sequence>
<dbReference type="AlphaFoldDB" id="A0A382LQ94"/>
<gene>
    <name evidence="1" type="ORF">METZ01_LOCUS291743</name>
</gene>
<organism evidence="1">
    <name type="scientific">marine metagenome</name>
    <dbReference type="NCBI Taxonomy" id="408172"/>
    <lineage>
        <taxon>unclassified sequences</taxon>
        <taxon>metagenomes</taxon>
        <taxon>ecological metagenomes</taxon>
    </lineage>
</organism>
<proteinExistence type="predicted"/>
<evidence type="ECO:0000313" key="1">
    <source>
        <dbReference type="EMBL" id="SVC38889.1"/>
    </source>
</evidence>
<dbReference type="EMBL" id="UINC01088554">
    <property type="protein sequence ID" value="SVC38889.1"/>
    <property type="molecule type" value="Genomic_DNA"/>
</dbReference>
<name>A0A382LQ94_9ZZZZ</name>